<comment type="caution">
    <text evidence="1">The sequence shown here is derived from an EMBL/GenBank/DDBJ whole genome shotgun (WGS) entry which is preliminary data.</text>
</comment>
<evidence type="ECO:0000313" key="2">
    <source>
        <dbReference type="Proteomes" id="UP000176317"/>
    </source>
</evidence>
<accession>A0A1F5G484</accession>
<sequence>MPVKIKMIETFLSVLNSRQPLRKFYELVLLKKARYFSKIQKVNTSKLNMGIKKNDIPYFLSDSNSLSLESSPQVKFLKEIDAGKKMTETKYFKILQKVRSRDRKFASKKCKEFSSMYKKIKNGNKIEPIFLIKDAPAWKVNISVLSPQVKIKSKDKYVILDGHHRASAMWHLGYRQVPAKILRRDFIIKFIENMIS</sequence>
<dbReference type="Gene3D" id="3.90.1530.10">
    <property type="entry name" value="Conserved hypothetical protein from pyrococcus furiosus pfu- 392566-001, ParB domain"/>
    <property type="match status" value="1"/>
</dbReference>
<reference evidence="1 2" key="1">
    <citation type="journal article" date="2016" name="Nat. Commun.">
        <title>Thousands of microbial genomes shed light on interconnected biogeochemical processes in an aquifer system.</title>
        <authorList>
            <person name="Anantharaman K."/>
            <person name="Brown C.T."/>
            <person name="Hug L.A."/>
            <person name="Sharon I."/>
            <person name="Castelle C.J."/>
            <person name="Probst A.J."/>
            <person name="Thomas B.C."/>
            <person name="Singh A."/>
            <person name="Wilkins M.J."/>
            <person name="Karaoz U."/>
            <person name="Brodie E.L."/>
            <person name="Williams K.H."/>
            <person name="Hubbard S.S."/>
            <person name="Banfield J.F."/>
        </authorList>
    </citation>
    <scope>NUCLEOTIDE SEQUENCE [LARGE SCALE GENOMIC DNA]</scope>
</reference>
<proteinExistence type="predicted"/>
<dbReference type="Proteomes" id="UP000176317">
    <property type="component" value="Unassembled WGS sequence"/>
</dbReference>
<name>A0A1F5G484_9BACT</name>
<evidence type="ECO:0008006" key="3">
    <source>
        <dbReference type="Google" id="ProtNLM"/>
    </source>
</evidence>
<protein>
    <recommendedName>
        <fullName evidence="3">ParB/Sulfiredoxin domain-containing protein</fullName>
    </recommendedName>
</protein>
<organism evidence="1 2">
    <name type="scientific">Candidatus Curtissbacteria bacterium RBG_13_35_7</name>
    <dbReference type="NCBI Taxonomy" id="1797705"/>
    <lineage>
        <taxon>Bacteria</taxon>
        <taxon>Candidatus Curtissiibacteriota</taxon>
    </lineage>
</organism>
<gene>
    <name evidence="1" type="ORF">A2164_00205</name>
</gene>
<dbReference type="SUPFAM" id="SSF110849">
    <property type="entry name" value="ParB/Sulfiredoxin"/>
    <property type="match status" value="1"/>
</dbReference>
<dbReference type="InterPro" id="IPR036086">
    <property type="entry name" value="ParB/Sulfiredoxin_sf"/>
</dbReference>
<evidence type="ECO:0000313" key="1">
    <source>
        <dbReference type="EMBL" id="OGD86671.1"/>
    </source>
</evidence>
<dbReference type="AlphaFoldDB" id="A0A1F5G484"/>
<dbReference type="EMBL" id="MFAT01000021">
    <property type="protein sequence ID" value="OGD86671.1"/>
    <property type="molecule type" value="Genomic_DNA"/>
</dbReference>